<keyword evidence="2" id="KW-1133">Transmembrane helix</keyword>
<evidence type="ECO:0000256" key="1">
    <source>
        <dbReference type="SAM" id="MobiDB-lite"/>
    </source>
</evidence>
<name>A0A1Y2E0V4_9PEZI</name>
<feature type="transmembrane region" description="Helical" evidence="2">
    <location>
        <begin position="285"/>
        <end position="308"/>
    </location>
</feature>
<evidence type="ECO:0000259" key="4">
    <source>
        <dbReference type="Pfam" id="PF14295"/>
    </source>
</evidence>
<reference evidence="5 6" key="1">
    <citation type="submission" date="2016-07" db="EMBL/GenBank/DDBJ databases">
        <title>Pervasive Adenine N6-methylation of Active Genes in Fungi.</title>
        <authorList>
            <consortium name="DOE Joint Genome Institute"/>
            <person name="Mondo S.J."/>
            <person name="Dannebaum R.O."/>
            <person name="Kuo R.C."/>
            <person name="Labutti K."/>
            <person name="Haridas S."/>
            <person name="Kuo A."/>
            <person name="Salamov A."/>
            <person name="Ahrendt S.R."/>
            <person name="Lipzen A."/>
            <person name="Sullivan W."/>
            <person name="Andreopoulos W.B."/>
            <person name="Clum A."/>
            <person name="Lindquist E."/>
            <person name="Daum C."/>
            <person name="Ramamoorthy G.K."/>
            <person name="Gryganskyi A."/>
            <person name="Culley D."/>
            <person name="Magnuson J.K."/>
            <person name="James T.Y."/>
            <person name="O'Malley M.A."/>
            <person name="Stajich J.E."/>
            <person name="Spatafora J.W."/>
            <person name="Visel A."/>
            <person name="Grigoriev I.V."/>
        </authorList>
    </citation>
    <scope>NUCLEOTIDE SEQUENCE [LARGE SCALE GENOMIC DNA]</scope>
    <source>
        <strain evidence="5 6">CBS 129021</strain>
    </source>
</reference>
<evidence type="ECO:0000256" key="2">
    <source>
        <dbReference type="SAM" id="Phobius"/>
    </source>
</evidence>
<feature type="domain" description="Apple" evidence="4">
    <location>
        <begin position="134"/>
        <end position="177"/>
    </location>
</feature>
<dbReference type="OrthoDB" id="3943216at2759"/>
<evidence type="ECO:0000313" key="5">
    <source>
        <dbReference type="EMBL" id="ORY65181.1"/>
    </source>
</evidence>
<comment type="caution">
    <text evidence="5">The sequence shown here is derived from an EMBL/GenBank/DDBJ whole genome shotgun (WGS) entry which is preliminary data.</text>
</comment>
<organism evidence="5 6">
    <name type="scientific">Pseudomassariella vexata</name>
    <dbReference type="NCBI Taxonomy" id="1141098"/>
    <lineage>
        <taxon>Eukaryota</taxon>
        <taxon>Fungi</taxon>
        <taxon>Dikarya</taxon>
        <taxon>Ascomycota</taxon>
        <taxon>Pezizomycotina</taxon>
        <taxon>Sordariomycetes</taxon>
        <taxon>Xylariomycetidae</taxon>
        <taxon>Amphisphaeriales</taxon>
        <taxon>Pseudomassariaceae</taxon>
        <taxon>Pseudomassariella</taxon>
    </lineage>
</organism>
<dbReference type="AlphaFoldDB" id="A0A1Y2E0V4"/>
<dbReference type="EMBL" id="MCFJ01000006">
    <property type="protein sequence ID" value="ORY65181.1"/>
    <property type="molecule type" value="Genomic_DNA"/>
</dbReference>
<dbReference type="InParanoid" id="A0A1Y2E0V4"/>
<dbReference type="GeneID" id="63779984"/>
<dbReference type="STRING" id="1141098.A0A1Y2E0V4"/>
<feature type="region of interest" description="Disordered" evidence="1">
    <location>
        <begin position="404"/>
        <end position="429"/>
    </location>
</feature>
<gene>
    <name evidence="5" type="ORF">BCR38DRAFT_484639</name>
</gene>
<dbReference type="Pfam" id="PF14295">
    <property type="entry name" value="PAN_4"/>
    <property type="match status" value="1"/>
</dbReference>
<dbReference type="Proteomes" id="UP000193689">
    <property type="component" value="Unassembled WGS sequence"/>
</dbReference>
<feature type="domain" description="Apple" evidence="3">
    <location>
        <begin position="31"/>
        <end position="86"/>
    </location>
</feature>
<dbReference type="InterPro" id="IPR003609">
    <property type="entry name" value="Pan_app"/>
</dbReference>
<dbReference type="RefSeq" id="XP_040716333.1">
    <property type="nucleotide sequence ID" value="XM_040863772.1"/>
</dbReference>
<accession>A0A1Y2E0V4</accession>
<keyword evidence="2" id="KW-0472">Membrane</keyword>
<dbReference type="Pfam" id="PF00024">
    <property type="entry name" value="PAN_1"/>
    <property type="match status" value="1"/>
</dbReference>
<keyword evidence="2" id="KW-0812">Transmembrane</keyword>
<proteinExistence type="predicted"/>
<evidence type="ECO:0000259" key="3">
    <source>
        <dbReference type="Pfam" id="PF00024"/>
    </source>
</evidence>
<dbReference type="Gene3D" id="3.50.4.10">
    <property type="entry name" value="Hepatocyte Growth Factor"/>
    <property type="match status" value="1"/>
</dbReference>
<sequence length="429" mass="44652">MVQHDVFLRQNFKNFPCPSGNGTQMGAPQSFDILCGTNINGVEIGRMFLDSLNTCMSSCTSQQNPRCEAVTFQLGNTCILKGSINRASSAQTLGMDSAIGIPANPPPTSNCVHGAIQLVQAKNFNMQCRQVVFGNDLEQQFHTRFADCMTACASNSACRGVSFDVNQSAGFKNCYLKTGFGAGELFQKEGVDSAFLMANNGAAVFVPGSSSISETSLVTLSHLLSPSSTVEADAQPESAGVGMTTFVSVSAPQETASAGLSLALVSPSALPTPASQESSSMTSNVWVAAPVIGSLAAVVLILSIFILWGRRRRNSHEDGSGKNPLRGRAFFGGAKLADEETTTRAIISGSGSTRSAASRGNGGGAGVRVLSGSGRRVGYEAQSAGTGPGLDGIKGVRGLRDGLNGLRQNSVDEPLPGIPVEFRGPRAKR</sequence>
<evidence type="ECO:0000313" key="6">
    <source>
        <dbReference type="Proteomes" id="UP000193689"/>
    </source>
</evidence>
<protein>
    <recommendedName>
        <fullName evidence="3 4">Apple domain-containing protein</fullName>
    </recommendedName>
</protein>
<keyword evidence="6" id="KW-1185">Reference proteome</keyword>